<dbReference type="Proteomes" id="UP000188320">
    <property type="component" value="Unassembled WGS sequence"/>
</dbReference>
<gene>
    <name evidence="3" type="ORF">AX774_g7245</name>
</gene>
<name>A0A1R1PEP1_ZANCU</name>
<dbReference type="EMBL" id="LSSK01001578">
    <property type="protein sequence ID" value="OMH79342.1"/>
    <property type="molecule type" value="Genomic_DNA"/>
</dbReference>
<organism evidence="3 4">
    <name type="scientific">Zancudomyces culisetae</name>
    <name type="common">Gut fungus</name>
    <name type="synonym">Smittium culisetae</name>
    <dbReference type="NCBI Taxonomy" id="1213189"/>
    <lineage>
        <taxon>Eukaryota</taxon>
        <taxon>Fungi</taxon>
        <taxon>Fungi incertae sedis</taxon>
        <taxon>Zoopagomycota</taxon>
        <taxon>Kickxellomycotina</taxon>
        <taxon>Harpellomycetes</taxon>
        <taxon>Harpellales</taxon>
        <taxon>Legeriomycetaceae</taxon>
        <taxon>Zancudomyces</taxon>
    </lineage>
</organism>
<dbReference type="GO" id="GO:0016787">
    <property type="term" value="F:hydrolase activity"/>
    <property type="evidence" value="ECO:0007669"/>
    <property type="project" value="UniProtKB-KW"/>
</dbReference>
<evidence type="ECO:0000313" key="3">
    <source>
        <dbReference type="EMBL" id="OMH79342.1"/>
    </source>
</evidence>
<keyword evidence="1" id="KW-0378">Hydrolase</keyword>
<protein>
    <submittedName>
        <fullName evidence="3">Kynurenine formamidase</fullName>
    </submittedName>
</protein>
<sequence>MSTIVHKDIPYIEGSTDKEQTLDLYIPQQAFDQERLPPLFVYIHGGCWRSSDKSEYVYLGTTMAKFGQQACATGTEKSATGGLVSICVINYRLTDRELPPSFKHPKHWLDCLSSIEFLVQNGTKYGYDSSRIYLCGHSAGGHLTGLTALDPPQTWWESLDADRSDLPISKRIRGVIGLCGIYDHTSLVDRYPDYFEFTEMTFGTDRTKWNATAPMHAPFSQADCEIMNSLYPPTFRPHGEMMHHLKYWIIRSTKDELLDHQQSQDYFKHLQELKMENIRLVEEDYGTHFGALENDTLLKLFCDFCQADS</sequence>
<evidence type="ECO:0000313" key="4">
    <source>
        <dbReference type="Proteomes" id="UP000188320"/>
    </source>
</evidence>
<comment type="caution">
    <text evidence="3">The sequence shown here is derived from an EMBL/GenBank/DDBJ whole genome shotgun (WGS) entry which is preliminary data.</text>
</comment>
<dbReference type="SUPFAM" id="SSF53474">
    <property type="entry name" value="alpha/beta-Hydrolases"/>
    <property type="match status" value="1"/>
</dbReference>
<dbReference type="InterPro" id="IPR049492">
    <property type="entry name" value="BD-FAE-like_dom"/>
</dbReference>
<dbReference type="Pfam" id="PF20434">
    <property type="entry name" value="BD-FAE"/>
    <property type="match status" value="1"/>
</dbReference>
<proteinExistence type="predicted"/>
<dbReference type="PANTHER" id="PTHR48081:SF33">
    <property type="entry name" value="KYNURENINE FORMAMIDASE"/>
    <property type="match status" value="1"/>
</dbReference>
<dbReference type="InterPro" id="IPR029058">
    <property type="entry name" value="AB_hydrolase_fold"/>
</dbReference>
<evidence type="ECO:0000256" key="1">
    <source>
        <dbReference type="ARBA" id="ARBA00022801"/>
    </source>
</evidence>
<dbReference type="InterPro" id="IPR050300">
    <property type="entry name" value="GDXG_lipolytic_enzyme"/>
</dbReference>
<dbReference type="Gene3D" id="3.40.50.1820">
    <property type="entry name" value="alpha/beta hydrolase"/>
    <property type="match status" value="1"/>
</dbReference>
<accession>A0A1R1PEP1</accession>
<dbReference type="PANTHER" id="PTHR48081">
    <property type="entry name" value="AB HYDROLASE SUPERFAMILY PROTEIN C4A8.06C"/>
    <property type="match status" value="1"/>
</dbReference>
<keyword evidence="4" id="KW-1185">Reference proteome</keyword>
<feature type="domain" description="BD-FAE-like" evidence="2">
    <location>
        <begin position="22"/>
        <end position="268"/>
    </location>
</feature>
<dbReference type="AlphaFoldDB" id="A0A1R1PEP1"/>
<dbReference type="OrthoDB" id="6495301at2759"/>
<reference evidence="4" key="1">
    <citation type="submission" date="2017-01" db="EMBL/GenBank/DDBJ databases">
        <authorList>
            <person name="Wang Y."/>
            <person name="White M."/>
            <person name="Kvist S."/>
            <person name="Moncalvo J.-M."/>
        </authorList>
    </citation>
    <scope>NUCLEOTIDE SEQUENCE [LARGE SCALE GENOMIC DNA]</scope>
    <source>
        <strain evidence="4">COL-18-3</strain>
    </source>
</reference>
<evidence type="ECO:0000259" key="2">
    <source>
        <dbReference type="Pfam" id="PF20434"/>
    </source>
</evidence>